<protein>
    <recommendedName>
        <fullName evidence="2">DUF58 domain-containing protein</fullName>
    </recommendedName>
</protein>
<keyword evidence="1" id="KW-1133">Transmembrane helix</keyword>
<evidence type="ECO:0000256" key="1">
    <source>
        <dbReference type="SAM" id="Phobius"/>
    </source>
</evidence>
<dbReference type="OrthoDB" id="140416at2"/>
<dbReference type="PANTHER" id="PTHR34351:SF2">
    <property type="entry name" value="DUF58 DOMAIN-CONTAINING PROTEIN"/>
    <property type="match status" value="1"/>
</dbReference>
<dbReference type="AlphaFoldDB" id="A0A0U2W9Q6"/>
<dbReference type="PATRIC" id="fig|162209.4.peg.4108"/>
<keyword evidence="1" id="KW-0812">Transmembrane</keyword>
<keyword evidence="4" id="KW-1185">Reference proteome</keyword>
<reference evidence="4" key="1">
    <citation type="submission" date="2015-12" db="EMBL/GenBank/DDBJ databases">
        <title>Complete genome sequences of two moderately thermophilic Paenibacillus species.</title>
        <authorList>
            <person name="Butler R.III."/>
            <person name="Wang J."/>
            <person name="Stark B.C."/>
            <person name="Pombert J.-F."/>
        </authorList>
    </citation>
    <scope>NUCLEOTIDE SEQUENCE [LARGE SCALE GENOMIC DNA]</scope>
    <source>
        <strain evidence="4">32O-Y</strain>
    </source>
</reference>
<feature type="transmembrane region" description="Helical" evidence="1">
    <location>
        <begin position="28"/>
        <end position="48"/>
    </location>
</feature>
<dbReference type="InterPro" id="IPR002881">
    <property type="entry name" value="DUF58"/>
</dbReference>
<dbReference type="Proteomes" id="UP000061660">
    <property type="component" value="Chromosome"/>
</dbReference>
<evidence type="ECO:0000313" key="3">
    <source>
        <dbReference type="EMBL" id="ALS24189.1"/>
    </source>
</evidence>
<dbReference type="STRING" id="162209.IJ22_38580"/>
<dbReference type="KEGG" id="pnp:IJ22_38580"/>
<sequence>MRGAIVLLGMIGLLGASGWWAMSWGGRTAWFLVYVSLSLLMYAVLVYASLKRGIRVEREGRGPGAGWGLERPGGEELRERLRILAGESPVLSYRLTASGVLPGVWLMLEERWVHEGTGERMTLRGASAAGFGRTTVVRCGLQAPGRGVYVREALIVRASDAFGLLRVERRSGGGGQLWVLPRVGAVAAEPGAGPDGTRPPVRQPQAWTAAAQVSGTRPYAPGDPLRRIHWRSTARTGELRAKETELPAAVRQLVVLDAAGAGESTGAALWADPALAAAVEAAAGIARRGLELGGRVRLAVSDGQGSVAEAQGRERFGELLQLLAAVPRGGARPEAFAALALRESRQAGVGAVTLVTARADAQLAAALRLLPRGAARVVFVHGPGALPGPVHAWKRQLESLGCRVTLAPANGPAAPLKGGAGHALSGT</sequence>
<accession>A0A0U2W9Q6</accession>
<keyword evidence="1" id="KW-0472">Membrane</keyword>
<reference evidence="3 4" key="2">
    <citation type="journal article" date="2016" name="Genome Announc.">
        <title>Complete Genome Sequences of Two Interactive Moderate Thermophiles, Paenibacillus napthalenovorans 32O-Y and Paenibacillus sp. 32O-W.</title>
        <authorList>
            <person name="Butler R.R.III."/>
            <person name="Wang J."/>
            <person name="Stark B.C."/>
            <person name="Pombert J.F."/>
        </authorList>
    </citation>
    <scope>NUCLEOTIDE SEQUENCE [LARGE SCALE GENOMIC DNA]</scope>
    <source>
        <strain evidence="3 4">32O-Y</strain>
    </source>
</reference>
<gene>
    <name evidence="3" type="ORF">IJ22_38580</name>
</gene>
<proteinExistence type="predicted"/>
<name>A0A0U2W9Q6_9BACL</name>
<dbReference type="EMBL" id="CP013652">
    <property type="protein sequence ID" value="ALS24189.1"/>
    <property type="molecule type" value="Genomic_DNA"/>
</dbReference>
<evidence type="ECO:0000259" key="2">
    <source>
        <dbReference type="Pfam" id="PF01882"/>
    </source>
</evidence>
<dbReference type="PANTHER" id="PTHR34351">
    <property type="entry name" value="SLR1927 PROTEIN-RELATED"/>
    <property type="match status" value="1"/>
</dbReference>
<organism evidence="3 4">
    <name type="scientific">Paenibacillus naphthalenovorans</name>
    <dbReference type="NCBI Taxonomy" id="162209"/>
    <lineage>
        <taxon>Bacteria</taxon>
        <taxon>Bacillati</taxon>
        <taxon>Bacillota</taxon>
        <taxon>Bacilli</taxon>
        <taxon>Bacillales</taxon>
        <taxon>Paenibacillaceae</taxon>
        <taxon>Paenibacillus</taxon>
    </lineage>
</organism>
<dbReference type="Pfam" id="PF01882">
    <property type="entry name" value="DUF58"/>
    <property type="match status" value="1"/>
</dbReference>
<evidence type="ECO:0000313" key="4">
    <source>
        <dbReference type="Proteomes" id="UP000061660"/>
    </source>
</evidence>
<feature type="domain" description="DUF58" evidence="2">
    <location>
        <begin position="216"/>
        <end position="370"/>
    </location>
</feature>